<evidence type="ECO:0000313" key="1">
    <source>
        <dbReference type="EMBL" id="VVJ21503.1"/>
    </source>
</evidence>
<dbReference type="SUPFAM" id="SSF48452">
    <property type="entry name" value="TPR-like"/>
    <property type="match status" value="1"/>
</dbReference>
<evidence type="ECO:0000313" key="2">
    <source>
        <dbReference type="Proteomes" id="UP000399805"/>
    </source>
</evidence>
<dbReference type="AlphaFoldDB" id="A0A6I8LY92"/>
<dbReference type="Proteomes" id="UP000399805">
    <property type="component" value="Unassembled WGS sequence"/>
</dbReference>
<gene>
    <name evidence="1" type="ORF">AA23TX_06524</name>
</gene>
<evidence type="ECO:0008006" key="3">
    <source>
        <dbReference type="Google" id="ProtNLM"/>
    </source>
</evidence>
<proteinExistence type="predicted"/>
<dbReference type="EMBL" id="CABVGP010000002">
    <property type="protein sequence ID" value="VVJ21503.1"/>
    <property type="molecule type" value="Genomic_DNA"/>
</dbReference>
<accession>A0A6I8LY92</accession>
<dbReference type="Gene3D" id="1.25.40.10">
    <property type="entry name" value="Tetratricopeptide repeat domain"/>
    <property type="match status" value="1"/>
</dbReference>
<dbReference type="InterPro" id="IPR011990">
    <property type="entry name" value="TPR-like_helical_dom_sf"/>
</dbReference>
<keyword evidence="2" id="KW-1185">Reference proteome</keyword>
<protein>
    <recommendedName>
        <fullName evidence="3">XRE family transcriptional regulator</fullName>
    </recommendedName>
</protein>
<reference evidence="1 2" key="1">
    <citation type="submission" date="2019-09" db="EMBL/GenBank/DDBJ databases">
        <authorList>
            <person name="Leyn A S."/>
        </authorList>
    </citation>
    <scope>NUCLEOTIDE SEQUENCE [LARGE SCALE GENOMIC DNA]</scope>
    <source>
        <strain evidence="1">AA231_1</strain>
    </source>
</reference>
<organism evidence="1 2">
    <name type="scientific">Amycolatopsis camponoti</name>
    <dbReference type="NCBI Taxonomy" id="2606593"/>
    <lineage>
        <taxon>Bacteria</taxon>
        <taxon>Bacillati</taxon>
        <taxon>Actinomycetota</taxon>
        <taxon>Actinomycetes</taxon>
        <taxon>Pseudonocardiales</taxon>
        <taxon>Pseudonocardiaceae</taxon>
        <taxon>Amycolatopsis</taxon>
    </lineage>
</organism>
<name>A0A6I8LY92_9PSEU</name>
<sequence length="429" mass="45897">METWTAGRAAALCAAMGCTLAEFAGYLGLSRSTVAKWNRTTNPRNPGREAQDLLTVALAKASPSVRARFHSYAGEVSQGRTDLPGTAEVNSRAQVADAAAQAEQLANDVAALGSDADLIDYQRSELGRIAVAYVHAPLPAVFADLRRVQNTLTQALRTPQRPGQTHDLMFLAGVTSILLAHASQNLGDHGAALKHLRAASTLATAVDSTALRAWTCGSSALFHEWSRQPAAAVTAALKGLQYNSGPQTRRRLLAIAARSAARAQRPEMSQDLLARLDEPPNRGFASVDSVEDFGGLLSFPVTKKIYYVGGTYALLGEYDEAERSSAQAIRAYEQGLPQERSYGDLALARLDHARACLGQDNVEGAVASVARVLDLPQEEQISQLHGAMASLRDQARELGDRRHRAAGELADRLTGHLSMRPRALPSSCA</sequence>